<gene>
    <name evidence="3" type="ORF">BN12_280007</name>
</gene>
<dbReference type="STRING" id="1194083.BN12_280007"/>
<evidence type="ECO:0000313" key="3">
    <source>
        <dbReference type="EMBL" id="CCH78351.1"/>
    </source>
</evidence>
<dbReference type="Gene3D" id="3.40.190.10">
    <property type="entry name" value="Periplasmic binding protein-like II"/>
    <property type="match status" value="1"/>
</dbReference>
<evidence type="ECO:0000313" key="4">
    <source>
        <dbReference type="Proteomes" id="UP000035721"/>
    </source>
</evidence>
<evidence type="ECO:0000256" key="1">
    <source>
        <dbReference type="SAM" id="MobiDB-lite"/>
    </source>
</evidence>
<dbReference type="InterPro" id="IPR005119">
    <property type="entry name" value="LysR_subst-bd"/>
</dbReference>
<dbReference type="AlphaFoldDB" id="A0A077LXD9"/>
<organism evidence="3 4">
    <name type="scientific">Nostocoides japonicum T1-X7</name>
    <dbReference type="NCBI Taxonomy" id="1194083"/>
    <lineage>
        <taxon>Bacteria</taxon>
        <taxon>Bacillati</taxon>
        <taxon>Actinomycetota</taxon>
        <taxon>Actinomycetes</taxon>
        <taxon>Micrococcales</taxon>
        <taxon>Intrasporangiaceae</taxon>
        <taxon>Nostocoides</taxon>
    </lineage>
</organism>
<sequence length="152" mass="15821">MHPLIRPGCAHRALIDEELTRGGIRPRTIEFASMEPVKRCAAAGLGIALLPAGAIQREVQNRDFATDSPRVVGVGHGASDIEQPGAFVRSGLDIGRVRSQPSGTTARKPAVGGNRHALRGDRTSTVHRGPVASANRRSAVTSGASSSSGRAT</sequence>
<evidence type="ECO:0000259" key="2">
    <source>
        <dbReference type="Pfam" id="PF03466"/>
    </source>
</evidence>
<dbReference type="CDD" id="cd05466">
    <property type="entry name" value="PBP2_LTTR_substrate"/>
    <property type="match status" value="1"/>
</dbReference>
<feature type="compositionally biased region" description="Low complexity" evidence="1">
    <location>
        <begin position="136"/>
        <end position="152"/>
    </location>
</feature>
<feature type="region of interest" description="Disordered" evidence="1">
    <location>
        <begin position="96"/>
        <end position="152"/>
    </location>
</feature>
<reference evidence="3 4" key="1">
    <citation type="journal article" date="2013" name="ISME J.">
        <title>A metabolic model for members of the genus Tetrasphaera involved in enhanced biological phosphorus removal.</title>
        <authorList>
            <person name="Kristiansen R."/>
            <person name="Nguyen H.T.T."/>
            <person name="Saunders A.M."/>
            <person name="Nielsen J.L."/>
            <person name="Wimmer R."/>
            <person name="Le V.Q."/>
            <person name="McIlroy S.J."/>
            <person name="Petrovski S."/>
            <person name="Seviour R.J."/>
            <person name="Calteau A."/>
            <person name="Nielsen K.L."/>
            <person name="Nielsen P.H."/>
        </authorList>
    </citation>
    <scope>NUCLEOTIDE SEQUENCE [LARGE SCALE GENOMIC DNA]</scope>
    <source>
        <strain evidence="3 4">T1-X7</strain>
    </source>
</reference>
<accession>A0A077LXD9</accession>
<dbReference type="Proteomes" id="UP000035721">
    <property type="component" value="Unassembled WGS sequence"/>
</dbReference>
<dbReference type="Pfam" id="PF03466">
    <property type="entry name" value="LysR_substrate"/>
    <property type="match status" value="1"/>
</dbReference>
<keyword evidence="4" id="KW-1185">Reference proteome</keyword>
<feature type="domain" description="LysR substrate-binding" evidence="2">
    <location>
        <begin position="2"/>
        <end position="62"/>
    </location>
</feature>
<dbReference type="RefSeq" id="WP_048550723.1">
    <property type="nucleotide sequence ID" value="NZ_HF570958.1"/>
</dbReference>
<dbReference type="EMBL" id="CAJB01000201">
    <property type="protein sequence ID" value="CCH78351.1"/>
    <property type="molecule type" value="Genomic_DNA"/>
</dbReference>
<dbReference type="SUPFAM" id="SSF53850">
    <property type="entry name" value="Periplasmic binding protein-like II"/>
    <property type="match status" value="1"/>
</dbReference>
<name>A0A077LXD9_9MICO</name>
<comment type="caution">
    <text evidence="3">The sequence shown here is derived from an EMBL/GenBank/DDBJ whole genome shotgun (WGS) entry which is preliminary data.</text>
</comment>
<protein>
    <recommendedName>
        <fullName evidence="2">LysR substrate-binding domain-containing protein</fullName>
    </recommendedName>
</protein>
<proteinExistence type="predicted"/>